<reference evidence="2" key="3">
    <citation type="submission" date="2024-03" db="EMBL/GenBank/DDBJ databases">
        <title>The Genome Sequence of Enterococcus sp. DIV0242b.</title>
        <authorList>
            <consortium name="The Broad Institute Genomics Platform"/>
            <consortium name="The Broad Institute Microbial Omics Core"/>
            <consortium name="The Broad Institute Genomic Center for Infectious Diseases"/>
            <person name="Earl A."/>
            <person name="Manson A."/>
            <person name="Gilmore M."/>
            <person name="Schwartman J."/>
            <person name="Shea T."/>
            <person name="Abouelleil A."/>
            <person name="Cao P."/>
            <person name="Chapman S."/>
            <person name="Cusick C."/>
            <person name="Young S."/>
            <person name="Neafsey D."/>
            <person name="Nusbaum C."/>
            <person name="Birren B."/>
        </authorList>
    </citation>
    <scope>NUCLEOTIDE SEQUENCE</scope>
    <source>
        <strain evidence="2">9E7_DIV0242</strain>
    </source>
</reference>
<proteinExistence type="predicted"/>
<keyword evidence="3" id="KW-1185">Reference proteome</keyword>
<protein>
    <recommendedName>
        <fullName evidence="4">Phage protein</fullName>
    </recommendedName>
</protein>
<accession>A0A242K8Z9</accession>
<evidence type="ECO:0000313" key="3">
    <source>
        <dbReference type="Proteomes" id="UP000195141"/>
    </source>
</evidence>
<evidence type="ECO:0008006" key="4">
    <source>
        <dbReference type="Google" id="ProtNLM"/>
    </source>
</evidence>
<evidence type="ECO:0000313" key="1">
    <source>
        <dbReference type="EMBL" id="OTP17549.1"/>
    </source>
</evidence>
<dbReference type="AlphaFoldDB" id="A0A242K8Z9"/>
<name>A0A242K8Z9_9ENTE</name>
<sequence length="66" mass="7615">MKFGLRKPSIKKSFKARTTGKAKRKVKKAIIPMYGKKGTGLVKNPKRAIKNKIYKKTSFSIWDIFK</sequence>
<dbReference type="EMBL" id="CP147247">
    <property type="protein sequence ID" value="WYJ91156.1"/>
    <property type="molecule type" value="Genomic_DNA"/>
</dbReference>
<evidence type="ECO:0000313" key="2">
    <source>
        <dbReference type="EMBL" id="WYJ91156.1"/>
    </source>
</evidence>
<reference evidence="1" key="1">
    <citation type="submission" date="2017-05" db="EMBL/GenBank/DDBJ databases">
        <title>The Genome Sequence of Enterococcus sp. 9E7_DIV0242.</title>
        <authorList>
            <consortium name="The Broad Institute Genomics Platform"/>
            <consortium name="The Broad Institute Genomic Center for Infectious Diseases"/>
            <person name="Earl A."/>
            <person name="Manson A."/>
            <person name="Schwartman J."/>
            <person name="Gilmore M."/>
            <person name="Abouelleil A."/>
            <person name="Cao P."/>
            <person name="Chapman S."/>
            <person name="Cusick C."/>
            <person name="Shea T."/>
            <person name="Young S."/>
            <person name="Neafsey D."/>
            <person name="Nusbaum C."/>
            <person name="Birren B."/>
        </authorList>
    </citation>
    <scope>NUCLEOTIDE SEQUENCE [LARGE SCALE GENOMIC DNA]</scope>
    <source>
        <strain evidence="1">9E7_DIV0242</strain>
    </source>
</reference>
<dbReference type="RefSeq" id="WP_086348748.1">
    <property type="nucleotide sequence ID" value="NZ_CP147247.1"/>
</dbReference>
<organism evidence="1">
    <name type="scientific">Candidatus Enterococcus clewellii</name>
    <dbReference type="NCBI Taxonomy" id="1834193"/>
    <lineage>
        <taxon>Bacteria</taxon>
        <taxon>Bacillati</taxon>
        <taxon>Bacillota</taxon>
        <taxon>Bacilli</taxon>
        <taxon>Lactobacillales</taxon>
        <taxon>Enterococcaceae</taxon>
        <taxon>Enterococcus</taxon>
    </lineage>
</organism>
<dbReference type="EMBL" id="NGMM01000002">
    <property type="protein sequence ID" value="OTP17549.1"/>
    <property type="molecule type" value="Genomic_DNA"/>
</dbReference>
<gene>
    <name evidence="1" type="ORF">A5888_001687</name>
    <name evidence="2" type="ORF">A5888_002924</name>
</gene>
<dbReference type="OrthoDB" id="9816323at2"/>
<reference evidence="2" key="2">
    <citation type="submission" date="2017-05" db="EMBL/GenBank/DDBJ databases">
        <authorList>
            <consortium name="The Broad Institute Genomics Platform"/>
            <consortium name="The Broad Institute Genomic Center for Infectious Diseases"/>
            <person name="Earl A."/>
            <person name="Manson A."/>
            <person name="Schwartman J."/>
            <person name="Gilmore M."/>
            <person name="Abouelleil A."/>
            <person name="Cao P."/>
            <person name="Chapman S."/>
            <person name="Cusick C."/>
            <person name="Shea T."/>
            <person name="Young S."/>
            <person name="Neafsey D."/>
            <person name="Nusbaum C."/>
            <person name="Birren B."/>
        </authorList>
    </citation>
    <scope>NUCLEOTIDE SEQUENCE</scope>
    <source>
        <strain evidence="2">9E7_DIV0242</strain>
    </source>
</reference>
<dbReference type="Proteomes" id="UP000195141">
    <property type="component" value="Chromosome"/>
</dbReference>